<sequence>MKSDQTDTHWRARWPKVIVEQRSDEAVDLIQRYFAFDAEGKPNYTGAQFERIAGLNNDPNAFGPADFVAVSMLSVTVPADSAIRLLGRDAARATSMLRQIPVDLDILDADDDVLTSSSAAGQLWSLLRDPRDGLGRTKTSKLLAVKRPRLIPIWDQFVEQATGVGTQNHWRNFRSVLTADDRAVWTWLAGLRSQVPDLPPSVSHLRLLDVLLWMSVSTVR</sequence>
<dbReference type="InterPro" id="IPR046275">
    <property type="entry name" value="DUF6308"/>
</dbReference>
<gene>
    <name evidence="1" type="ORF">H7K45_12665</name>
</gene>
<accession>A0A9X2Z1Y4</accession>
<evidence type="ECO:0000313" key="1">
    <source>
        <dbReference type="EMBL" id="MCV7421396.1"/>
    </source>
</evidence>
<protein>
    <submittedName>
        <fullName evidence="1">Uncharacterized protein</fullName>
    </submittedName>
</protein>
<dbReference type="AlphaFoldDB" id="A0A9X2Z1Y4"/>
<reference evidence="1" key="2">
    <citation type="journal article" date="2022" name="BMC Genomics">
        <title>Comparative genome analysis of mycobacteria focusing on tRNA and non-coding RNA.</title>
        <authorList>
            <person name="Behra P.R.K."/>
            <person name="Pettersson B.M.F."/>
            <person name="Ramesh M."/>
            <person name="Das S."/>
            <person name="Dasgupta S."/>
            <person name="Kirsebom L.A."/>
        </authorList>
    </citation>
    <scope>NUCLEOTIDE SEQUENCE</scope>
    <source>
        <strain evidence="1">DSM 44838</strain>
    </source>
</reference>
<organism evidence="1 2">
    <name type="scientific">Mycobacterium yunnanensis</name>
    <dbReference type="NCBI Taxonomy" id="368477"/>
    <lineage>
        <taxon>Bacteria</taxon>
        <taxon>Bacillati</taxon>
        <taxon>Actinomycetota</taxon>
        <taxon>Actinomycetes</taxon>
        <taxon>Mycobacteriales</taxon>
        <taxon>Mycobacteriaceae</taxon>
        <taxon>Mycobacterium</taxon>
    </lineage>
</organism>
<dbReference type="Proteomes" id="UP001141629">
    <property type="component" value="Unassembled WGS sequence"/>
</dbReference>
<dbReference type="RefSeq" id="WP_263996172.1">
    <property type="nucleotide sequence ID" value="NZ_JACKVK010000008.1"/>
</dbReference>
<reference evidence="1" key="1">
    <citation type="submission" date="2020-07" db="EMBL/GenBank/DDBJ databases">
        <authorList>
            <person name="Pettersson B.M.F."/>
            <person name="Behra P.R.K."/>
            <person name="Ramesh M."/>
            <person name="Das S."/>
            <person name="Dasgupta S."/>
            <person name="Kirsebom L.A."/>
        </authorList>
    </citation>
    <scope>NUCLEOTIDE SEQUENCE</scope>
    <source>
        <strain evidence="1">DSM 44838</strain>
    </source>
</reference>
<keyword evidence="2" id="KW-1185">Reference proteome</keyword>
<comment type="caution">
    <text evidence="1">The sequence shown here is derived from an EMBL/GenBank/DDBJ whole genome shotgun (WGS) entry which is preliminary data.</text>
</comment>
<dbReference type="EMBL" id="JACKVK010000008">
    <property type="protein sequence ID" value="MCV7421396.1"/>
    <property type="molecule type" value="Genomic_DNA"/>
</dbReference>
<evidence type="ECO:0000313" key="2">
    <source>
        <dbReference type="Proteomes" id="UP001141629"/>
    </source>
</evidence>
<dbReference type="Pfam" id="PF19827">
    <property type="entry name" value="DUF6308"/>
    <property type="match status" value="1"/>
</dbReference>
<proteinExistence type="predicted"/>
<name>A0A9X2Z1Y4_9MYCO</name>